<name>A0ACC1PCT1_9PEZI</name>
<evidence type="ECO:0000313" key="1">
    <source>
        <dbReference type="EMBL" id="KAJ2990261.1"/>
    </source>
</evidence>
<proteinExistence type="predicted"/>
<reference evidence="1" key="1">
    <citation type="submission" date="2022-10" db="EMBL/GenBank/DDBJ databases">
        <title>Genome Sequence of Xylaria curta.</title>
        <authorList>
            <person name="Buettner E."/>
        </authorList>
    </citation>
    <scope>NUCLEOTIDE SEQUENCE</scope>
    <source>
        <strain evidence="1">Babe10</strain>
    </source>
</reference>
<dbReference type="Proteomes" id="UP001143856">
    <property type="component" value="Unassembled WGS sequence"/>
</dbReference>
<gene>
    <name evidence="1" type="ORF">NUW58_g3040</name>
</gene>
<dbReference type="EMBL" id="JAPDGR010000436">
    <property type="protein sequence ID" value="KAJ2990261.1"/>
    <property type="molecule type" value="Genomic_DNA"/>
</dbReference>
<accession>A0ACC1PCT1</accession>
<organism evidence="1 2">
    <name type="scientific">Xylaria curta</name>
    <dbReference type="NCBI Taxonomy" id="42375"/>
    <lineage>
        <taxon>Eukaryota</taxon>
        <taxon>Fungi</taxon>
        <taxon>Dikarya</taxon>
        <taxon>Ascomycota</taxon>
        <taxon>Pezizomycotina</taxon>
        <taxon>Sordariomycetes</taxon>
        <taxon>Xylariomycetidae</taxon>
        <taxon>Xylariales</taxon>
        <taxon>Xylariaceae</taxon>
        <taxon>Xylaria</taxon>
    </lineage>
</organism>
<sequence length="361" mass="41594">MSELHFPLFDQLPFELRRMIWTEYALPRGPMLHSISYGYSSAEVILCSFATSDPDSACRVNVLNLPTTRALMQVNREAREAVLDGRQLQRVVDNDQHSINVFHGGFHSCSNGRIAILHRYFFVNWGIDMFYFREGLHISMHNILEQSCLQRMKRIAIEIRGPTILGRALCAPRYSPLFGISYMKKVVPLPSCDLTRANLASVGTIFLVLDFNTVRGMYAFENAPEESRTEVADQNEENPSERGEPLHYESTDEILDSDDECDYTDWICDLFIEREFGFHHVSPNPDRYSMKPLCLWGRQDTLKREKISFEDWVGKMISGAQKDCKNFCGRSVDIQMVMDPFGGYDWMITSYDRVNIGFTQV</sequence>
<evidence type="ECO:0000313" key="2">
    <source>
        <dbReference type="Proteomes" id="UP001143856"/>
    </source>
</evidence>
<comment type="caution">
    <text evidence="1">The sequence shown here is derived from an EMBL/GenBank/DDBJ whole genome shotgun (WGS) entry which is preliminary data.</text>
</comment>
<protein>
    <submittedName>
        <fullName evidence="1">Uncharacterized protein</fullName>
    </submittedName>
</protein>
<keyword evidence="2" id="KW-1185">Reference proteome</keyword>